<evidence type="ECO:0000313" key="2">
    <source>
        <dbReference type="Proteomes" id="UP000295418"/>
    </source>
</evidence>
<protein>
    <submittedName>
        <fullName evidence="1">Aspartyl-phosphate phosphatase Spo0E family protein</fullName>
    </submittedName>
</protein>
<sequence length="72" mass="8193">MNKHTKVILLGTSSTAPLEAIVSSQIEYLRGRMVFLGTRYGLRHPAVQQCSEQLDELLLEFYNSKQKLVNRA</sequence>
<name>A0A4R4E8G7_9BACL</name>
<dbReference type="InterPro" id="IPR037208">
    <property type="entry name" value="Spo0E-like_sf"/>
</dbReference>
<proteinExistence type="predicted"/>
<dbReference type="Pfam" id="PF09388">
    <property type="entry name" value="SpoOE-like"/>
    <property type="match status" value="1"/>
</dbReference>
<accession>A0A4R4E8G7</accession>
<gene>
    <name evidence="1" type="ORF">E0485_15810</name>
</gene>
<dbReference type="OrthoDB" id="2470271at2"/>
<dbReference type="GO" id="GO:0043937">
    <property type="term" value="P:regulation of sporulation"/>
    <property type="evidence" value="ECO:0007669"/>
    <property type="project" value="InterPro"/>
</dbReference>
<dbReference type="AlphaFoldDB" id="A0A4R4E8G7"/>
<dbReference type="Proteomes" id="UP000295418">
    <property type="component" value="Unassembled WGS sequence"/>
</dbReference>
<organism evidence="1 2">
    <name type="scientific">Paenibacillus albiflavus</name>
    <dbReference type="NCBI Taxonomy" id="2545760"/>
    <lineage>
        <taxon>Bacteria</taxon>
        <taxon>Bacillati</taxon>
        <taxon>Bacillota</taxon>
        <taxon>Bacilli</taxon>
        <taxon>Bacillales</taxon>
        <taxon>Paenibacillaceae</taxon>
        <taxon>Paenibacillus</taxon>
    </lineage>
</organism>
<dbReference type="Gene3D" id="4.10.280.10">
    <property type="entry name" value="Helix-loop-helix DNA-binding domain"/>
    <property type="match status" value="1"/>
</dbReference>
<dbReference type="EMBL" id="SKFG01000016">
    <property type="protein sequence ID" value="TCZ75839.1"/>
    <property type="molecule type" value="Genomic_DNA"/>
</dbReference>
<comment type="caution">
    <text evidence="1">The sequence shown here is derived from an EMBL/GenBank/DDBJ whole genome shotgun (WGS) entry which is preliminary data.</text>
</comment>
<reference evidence="1 2" key="1">
    <citation type="submission" date="2019-03" db="EMBL/GenBank/DDBJ databases">
        <authorList>
            <person name="Kim M.K.M."/>
        </authorList>
    </citation>
    <scope>NUCLEOTIDE SEQUENCE [LARGE SCALE GENOMIC DNA]</scope>
    <source>
        <strain evidence="1 2">18JY21-1</strain>
    </source>
</reference>
<dbReference type="SUPFAM" id="SSF140500">
    <property type="entry name" value="BAS1536-like"/>
    <property type="match status" value="1"/>
</dbReference>
<evidence type="ECO:0000313" key="1">
    <source>
        <dbReference type="EMBL" id="TCZ75839.1"/>
    </source>
</evidence>
<dbReference type="GO" id="GO:0046983">
    <property type="term" value="F:protein dimerization activity"/>
    <property type="evidence" value="ECO:0007669"/>
    <property type="project" value="InterPro"/>
</dbReference>
<keyword evidence="2" id="KW-1185">Reference proteome</keyword>
<dbReference type="InterPro" id="IPR018540">
    <property type="entry name" value="Spo0E-like"/>
</dbReference>
<dbReference type="InterPro" id="IPR036638">
    <property type="entry name" value="HLH_DNA-bd_sf"/>
</dbReference>